<sequence>MHLWLESDEISGRLPDRKFLLLRRVMKSKSDSLLISLYQKGDEGALSALIHRHQRELFTFIFYKINDEDLANDIFQDTFMKIIVMLKEGRYNEEGKFILWAKRIAHNLIIDHFRLKSKNIKVSETTFETDEYSIFDLIREPSENIEDQLVSRQIQEDLLRMLQFLPQNQQEVIKLRFFDGLSFKEIADHTDMSINTTLGRVRYALINLRKIMEENNIILTR</sequence>
<dbReference type="InterPro" id="IPR007627">
    <property type="entry name" value="RNA_pol_sigma70_r2"/>
</dbReference>
<comment type="similarity">
    <text evidence="1">Belongs to the sigma-70 factor family. ECF subfamily.</text>
</comment>
<dbReference type="GO" id="GO:0016987">
    <property type="term" value="F:sigma factor activity"/>
    <property type="evidence" value="ECO:0007669"/>
    <property type="project" value="UniProtKB-KW"/>
</dbReference>
<dbReference type="Gene3D" id="1.10.1740.10">
    <property type="match status" value="1"/>
</dbReference>
<evidence type="ECO:0000259" key="7">
    <source>
        <dbReference type="Pfam" id="PF08281"/>
    </source>
</evidence>
<keyword evidence="3" id="KW-0731">Sigma factor</keyword>
<dbReference type="GO" id="GO:0006352">
    <property type="term" value="P:DNA-templated transcription initiation"/>
    <property type="evidence" value="ECO:0007669"/>
    <property type="project" value="InterPro"/>
</dbReference>
<gene>
    <name evidence="8" type="ORF">PMI13_02509</name>
</gene>
<dbReference type="EMBL" id="AKJY01000045">
    <property type="protein sequence ID" value="EJL71118.1"/>
    <property type="molecule type" value="Genomic_DNA"/>
</dbReference>
<evidence type="ECO:0000256" key="2">
    <source>
        <dbReference type="ARBA" id="ARBA00023015"/>
    </source>
</evidence>
<evidence type="ECO:0000256" key="1">
    <source>
        <dbReference type="ARBA" id="ARBA00010641"/>
    </source>
</evidence>
<dbReference type="InterPro" id="IPR013325">
    <property type="entry name" value="RNA_pol_sigma_r2"/>
</dbReference>
<dbReference type="InterPro" id="IPR014284">
    <property type="entry name" value="RNA_pol_sigma-70_dom"/>
</dbReference>
<evidence type="ECO:0000256" key="5">
    <source>
        <dbReference type="ARBA" id="ARBA00023163"/>
    </source>
</evidence>
<feature type="domain" description="RNA polymerase sigma-70 region 2" evidence="6">
    <location>
        <begin position="49"/>
        <end position="117"/>
    </location>
</feature>
<keyword evidence="2" id="KW-0805">Transcription regulation</keyword>
<dbReference type="SUPFAM" id="SSF88659">
    <property type="entry name" value="Sigma3 and sigma4 domains of RNA polymerase sigma factors"/>
    <property type="match status" value="1"/>
</dbReference>
<accession>J2KD92</accession>
<dbReference type="NCBIfam" id="TIGR02937">
    <property type="entry name" value="sigma70-ECF"/>
    <property type="match status" value="1"/>
</dbReference>
<dbReference type="Pfam" id="PF04542">
    <property type="entry name" value="Sigma70_r2"/>
    <property type="match status" value="1"/>
</dbReference>
<dbReference type="SUPFAM" id="SSF88946">
    <property type="entry name" value="Sigma2 domain of RNA polymerase sigma factors"/>
    <property type="match status" value="1"/>
</dbReference>
<proteinExistence type="inferred from homology"/>
<keyword evidence="5" id="KW-0804">Transcription</keyword>
<keyword evidence="9" id="KW-1185">Reference proteome</keyword>
<evidence type="ECO:0000313" key="8">
    <source>
        <dbReference type="EMBL" id="EJL71118.1"/>
    </source>
</evidence>
<dbReference type="InterPro" id="IPR039425">
    <property type="entry name" value="RNA_pol_sigma-70-like"/>
</dbReference>
<evidence type="ECO:0000256" key="3">
    <source>
        <dbReference type="ARBA" id="ARBA00023082"/>
    </source>
</evidence>
<evidence type="ECO:0000259" key="6">
    <source>
        <dbReference type="Pfam" id="PF04542"/>
    </source>
</evidence>
<feature type="domain" description="RNA polymerase sigma factor 70 region 4 type 2" evidence="7">
    <location>
        <begin position="156"/>
        <end position="196"/>
    </location>
</feature>
<evidence type="ECO:0000256" key="4">
    <source>
        <dbReference type="ARBA" id="ARBA00023125"/>
    </source>
</evidence>
<dbReference type="Gene3D" id="1.10.10.10">
    <property type="entry name" value="Winged helix-like DNA-binding domain superfamily/Winged helix DNA-binding domain"/>
    <property type="match status" value="1"/>
</dbReference>
<organism evidence="8 9">
    <name type="scientific">Chryseobacterium populi</name>
    <dbReference type="NCBI Taxonomy" id="1144316"/>
    <lineage>
        <taxon>Bacteria</taxon>
        <taxon>Pseudomonadati</taxon>
        <taxon>Bacteroidota</taxon>
        <taxon>Flavobacteriia</taxon>
        <taxon>Flavobacteriales</taxon>
        <taxon>Weeksellaceae</taxon>
        <taxon>Chryseobacterium group</taxon>
        <taxon>Chryseobacterium</taxon>
    </lineage>
</organism>
<dbReference type="InterPro" id="IPR013249">
    <property type="entry name" value="RNA_pol_sigma70_r4_t2"/>
</dbReference>
<dbReference type="CDD" id="cd06171">
    <property type="entry name" value="Sigma70_r4"/>
    <property type="match status" value="1"/>
</dbReference>
<dbReference type="InterPro" id="IPR013324">
    <property type="entry name" value="RNA_pol_sigma_r3/r4-like"/>
</dbReference>
<dbReference type="PANTHER" id="PTHR43133">
    <property type="entry name" value="RNA POLYMERASE ECF-TYPE SIGMA FACTO"/>
    <property type="match status" value="1"/>
</dbReference>
<reference evidence="8 9" key="1">
    <citation type="journal article" date="2012" name="J. Bacteriol.">
        <title>Twenty-one genome sequences from Pseudomonas species and 19 genome sequences from diverse bacteria isolated from the rhizosphere and endosphere of Populus deltoides.</title>
        <authorList>
            <person name="Brown S.D."/>
            <person name="Utturkar S.M."/>
            <person name="Klingeman D.M."/>
            <person name="Johnson C.M."/>
            <person name="Martin S.L."/>
            <person name="Land M.L."/>
            <person name="Lu T.Y."/>
            <person name="Schadt C.W."/>
            <person name="Doktycz M.J."/>
            <person name="Pelletier D.A."/>
        </authorList>
    </citation>
    <scope>NUCLEOTIDE SEQUENCE [LARGE SCALE GENOMIC DNA]</scope>
    <source>
        <strain evidence="8 9">CF314</strain>
    </source>
</reference>
<keyword evidence="4" id="KW-0238">DNA-binding</keyword>
<protein>
    <submittedName>
        <fullName evidence="8">RNA polymerase sigma factor, sigma-70 family</fullName>
    </submittedName>
</protein>
<dbReference type="Proteomes" id="UP000007509">
    <property type="component" value="Unassembled WGS sequence"/>
</dbReference>
<dbReference type="Pfam" id="PF08281">
    <property type="entry name" value="Sigma70_r4_2"/>
    <property type="match status" value="1"/>
</dbReference>
<dbReference type="PANTHER" id="PTHR43133:SF8">
    <property type="entry name" value="RNA POLYMERASE SIGMA FACTOR HI_1459-RELATED"/>
    <property type="match status" value="1"/>
</dbReference>
<dbReference type="PATRIC" id="fig|1144316.3.peg.2528"/>
<evidence type="ECO:0000313" key="9">
    <source>
        <dbReference type="Proteomes" id="UP000007509"/>
    </source>
</evidence>
<dbReference type="AlphaFoldDB" id="J2KD92"/>
<dbReference type="InterPro" id="IPR036388">
    <property type="entry name" value="WH-like_DNA-bd_sf"/>
</dbReference>
<dbReference type="GO" id="GO:0003677">
    <property type="term" value="F:DNA binding"/>
    <property type="evidence" value="ECO:0007669"/>
    <property type="project" value="UniProtKB-KW"/>
</dbReference>
<name>J2KD92_9FLAO</name>
<comment type="caution">
    <text evidence="8">The sequence shown here is derived from an EMBL/GenBank/DDBJ whole genome shotgun (WGS) entry which is preliminary data.</text>
</comment>